<accession>A0A0N1P1K6</accession>
<sequence length="543" mass="60807">MPEFYGGSSSEVLEAIQARSKSSETDEAGTDLSSPENRALLWLGSRSGLTFGKAAGALLPPKVVAMEYVHRYFQTAHRIFPILDKRLFVNSTVDYYNGLPTEGKGYESWTAVMYMVIALGHQYSLVDPDPEVRRRALNSPEDGEVCFQLLKACLNDVHFAGGDISAVNSLLLAFLWLYNQHRLHEGYMVLGTAARIGYGIGLHRNLKMDPDQGLHIMPHVMGWCSSFWCLFTYEREMVALLGRPCAIEAHEFDINTFPLEESSVELQYLERMRQFAAITWSAYDQIYSLSLKHLGLSERSDALRKTDEAFERWFNSWFLDCTWAKEPHGLVIRLRFLHSRLLLYRAFLSILVQGARRQEKVSNELKELAAVSVRIAVDIVIIIVDDIYPAARSSGTLQGILFHAVLYLWNAVVSLLFVASSRVVQQLLESELQGINILDTIAHGTRIFEAYSDTVASARIALQKSHTILDKMSPDSTSLVKPNGAGMAVATTPDSCEKTGISPSQNDLGSTESALPETELDWAEFDTTLDDFNNFEPFFSMGS</sequence>
<dbReference type="Proteomes" id="UP000038010">
    <property type="component" value="Unassembled WGS sequence"/>
</dbReference>
<feature type="domain" description="Xylanolytic transcriptional activator regulatory" evidence="6">
    <location>
        <begin position="186"/>
        <end position="264"/>
    </location>
</feature>
<dbReference type="EMBL" id="LFJN01000011">
    <property type="protein sequence ID" value="KPI40844.1"/>
    <property type="molecule type" value="Genomic_DNA"/>
</dbReference>
<dbReference type="PANTHER" id="PTHR46910:SF3">
    <property type="entry name" value="HALOTOLERANCE PROTEIN 9-RELATED"/>
    <property type="match status" value="1"/>
</dbReference>
<keyword evidence="8" id="KW-1185">Reference proteome</keyword>
<dbReference type="SMART" id="SM00906">
    <property type="entry name" value="Fungal_trans"/>
    <property type="match status" value="1"/>
</dbReference>
<gene>
    <name evidence="7" type="ORF">AB675_10908</name>
</gene>
<dbReference type="Pfam" id="PF04082">
    <property type="entry name" value="Fungal_trans"/>
    <property type="match status" value="1"/>
</dbReference>
<dbReference type="GO" id="GO:0005634">
    <property type="term" value="C:nucleus"/>
    <property type="evidence" value="ECO:0007669"/>
    <property type="project" value="UniProtKB-SubCell"/>
</dbReference>
<evidence type="ECO:0000259" key="6">
    <source>
        <dbReference type="SMART" id="SM00906"/>
    </source>
</evidence>
<dbReference type="CDD" id="cd12148">
    <property type="entry name" value="fungal_TF_MHR"/>
    <property type="match status" value="1"/>
</dbReference>
<dbReference type="PANTHER" id="PTHR46910">
    <property type="entry name" value="TRANSCRIPTION FACTOR PDR1"/>
    <property type="match status" value="1"/>
</dbReference>
<evidence type="ECO:0000256" key="3">
    <source>
        <dbReference type="ARBA" id="ARBA00023125"/>
    </source>
</evidence>
<evidence type="ECO:0000256" key="1">
    <source>
        <dbReference type="ARBA" id="ARBA00004123"/>
    </source>
</evidence>
<evidence type="ECO:0000256" key="4">
    <source>
        <dbReference type="ARBA" id="ARBA00023242"/>
    </source>
</evidence>
<feature type="compositionally biased region" description="Polar residues" evidence="5">
    <location>
        <begin position="501"/>
        <end position="512"/>
    </location>
</feature>
<name>A0A0N1P1K6_9EURO</name>
<comment type="caution">
    <text evidence="7">The sequence shown here is derived from an EMBL/GenBank/DDBJ whole genome shotgun (WGS) entry which is preliminary data.</text>
</comment>
<evidence type="ECO:0000313" key="7">
    <source>
        <dbReference type="EMBL" id="KPI40844.1"/>
    </source>
</evidence>
<comment type="subcellular location">
    <subcellularLocation>
        <location evidence="1">Nucleus</location>
    </subcellularLocation>
</comment>
<evidence type="ECO:0000256" key="2">
    <source>
        <dbReference type="ARBA" id="ARBA00022723"/>
    </source>
</evidence>
<reference evidence="7 8" key="1">
    <citation type="submission" date="2015-06" db="EMBL/GenBank/DDBJ databases">
        <title>Draft genome of the ant-associated black yeast Phialophora attae CBS 131958.</title>
        <authorList>
            <person name="Moreno L.F."/>
            <person name="Stielow B.J."/>
            <person name="de Hoog S."/>
            <person name="Vicente V.A."/>
            <person name="Weiss V.A."/>
            <person name="de Vries M."/>
            <person name="Cruz L.M."/>
            <person name="Souza E.M."/>
        </authorList>
    </citation>
    <scope>NUCLEOTIDE SEQUENCE [LARGE SCALE GENOMIC DNA]</scope>
    <source>
        <strain evidence="7 8">CBS 131958</strain>
    </source>
</reference>
<dbReference type="AlphaFoldDB" id="A0A0N1P1K6"/>
<protein>
    <recommendedName>
        <fullName evidence="6">Xylanolytic transcriptional activator regulatory domain-containing protein</fullName>
    </recommendedName>
</protein>
<evidence type="ECO:0000256" key="5">
    <source>
        <dbReference type="SAM" id="MobiDB-lite"/>
    </source>
</evidence>
<dbReference type="InterPro" id="IPR050987">
    <property type="entry name" value="AtrR-like"/>
</dbReference>
<proteinExistence type="predicted"/>
<dbReference type="RefSeq" id="XP_018000807.1">
    <property type="nucleotide sequence ID" value="XM_018139709.1"/>
</dbReference>
<keyword evidence="3" id="KW-0238">DNA-binding</keyword>
<keyword evidence="2" id="KW-0479">Metal-binding</keyword>
<evidence type="ECO:0000313" key="8">
    <source>
        <dbReference type="Proteomes" id="UP000038010"/>
    </source>
</evidence>
<dbReference type="GeneID" id="28731589"/>
<dbReference type="GO" id="GO:0003677">
    <property type="term" value="F:DNA binding"/>
    <property type="evidence" value="ECO:0007669"/>
    <property type="project" value="UniProtKB-KW"/>
</dbReference>
<dbReference type="InterPro" id="IPR007219">
    <property type="entry name" value="XnlR_reg_dom"/>
</dbReference>
<dbReference type="GO" id="GO:0008270">
    <property type="term" value="F:zinc ion binding"/>
    <property type="evidence" value="ECO:0007669"/>
    <property type="project" value="InterPro"/>
</dbReference>
<dbReference type="VEuPathDB" id="FungiDB:AB675_10908"/>
<dbReference type="OrthoDB" id="2283488at2759"/>
<dbReference type="GO" id="GO:0006351">
    <property type="term" value="P:DNA-templated transcription"/>
    <property type="evidence" value="ECO:0007669"/>
    <property type="project" value="InterPro"/>
</dbReference>
<feature type="region of interest" description="Disordered" evidence="5">
    <location>
        <begin position="491"/>
        <end position="512"/>
    </location>
</feature>
<dbReference type="GO" id="GO:0003700">
    <property type="term" value="F:DNA-binding transcription factor activity"/>
    <property type="evidence" value="ECO:0007669"/>
    <property type="project" value="InterPro"/>
</dbReference>
<keyword evidence="4" id="KW-0539">Nucleus</keyword>
<organism evidence="7 8">
    <name type="scientific">Cyphellophora attinorum</name>
    <dbReference type="NCBI Taxonomy" id="1664694"/>
    <lineage>
        <taxon>Eukaryota</taxon>
        <taxon>Fungi</taxon>
        <taxon>Dikarya</taxon>
        <taxon>Ascomycota</taxon>
        <taxon>Pezizomycotina</taxon>
        <taxon>Eurotiomycetes</taxon>
        <taxon>Chaetothyriomycetidae</taxon>
        <taxon>Chaetothyriales</taxon>
        <taxon>Cyphellophoraceae</taxon>
        <taxon>Cyphellophora</taxon>
    </lineage>
</organism>